<name>A0A418XFW3_9BURK</name>
<dbReference type="PANTHER" id="PTHR44688">
    <property type="entry name" value="DNA-BINDING TRANSCRIPTIONAL ACTIVATOR DEVR_DOSR"/>
    <property type="match status" value="1"/>
</dbReference>
<comment type="caution">
    <text evidence="5">The sequence shown here is derived from an EMBL/GenBank/DDBJ whole genome shotgun (WGS) entry which is preliminary data.</text>
</comment>
<accession>A0A418XFW3</accession>
<dbReference type="EMBL" id="QYUP01000149">
    <property type="protein sequence ID" value="RJG11350.1"/>
    <property type="molecule type" value="Genomic_DNA"/>
</dbReference>
<evidence type="ECO:0000313" key="5">
    <source>
        <dbReference type="EMBL" id="RJG11350.1"/>
    </source>
</evidence>
<proteinExistence type="predicted"/>
<dbReference type="SUPFAM" id="SSF46894">
    <property type="entry name" value="C-terminal effector domain of the bipartite response regulators"/>
    <property type="match status" value="1"/>
</dbReference>
<evidence type="ECO:0000313" key="6">
    <source>
        <dbReference type="Proteomes" id="UP000284006"/>
    </source>
</evidence>
<evidence type="ECO:0000256" key="1">
    <source>
        <dbReference type="ARBA" id="ARBA00023015"/>
    </source>
</evidence>
<sequence>MEIIRNELPANIPSAKLMPPVSPQAEVARLAFCDRSAANGMRARLIVVQAPAGFGKTTSMHQLCKRLCQGGIKSAWLTLDHADNDASRFLHCLNASFAAAGICSSPPASVFDLDHLLSCCTAPFALFLDEFENIHEPAVFALVKTIIASLPRGAQVIVGSRNQPTLGLAKLRAQGQLLELDADVLRFTESETRQYLRLRHQQALSAEAISSLHVKTEGWITALWLASISIERSGSSDAVVSDFSGTTREVADYLVEDVLDRQTSEIRRFLLKTSILRDIDQPLCQALMPELDVESVLKSVTDQNLFLVSPAKQGNSYRYHSLFANFLRARLGREYPGEQKRLHLSAAQWYASHHRLVPAIEHAIVGDEITLVLELLGKAAKSLLEAGRMRLLSRWFNAIPEDALKNVPMLRAARIWSRLFTEGPLSVARELKRPDYTDHLDPELQAHLNAQRPVLLAMEDRYDEALAVGQASLASLPTCNAFADSVLSNAMADVLIVMGKSQQAQLLIDDARRTHGESIFNRMYAESLEGVLDLQAGRLRQATARFRMALSSTSPARINYTQGNAWAGLLYAEALYEANEFAAAEQLINSYLPLICDIGLPDQMCTGHIIMARIAFCRGEVGESFEVLGALEHLGHHRGLPRLVANAKLERSKFLLLRGNAHAAKDELNRADDAALWSRIGRQRLPANELDYMELARHRWEIHFGDPRAVLPLIDRDIAEATAQFRYRRALKLRVLRCLALQRSGDFASATEAIAAVVREAVPEGFLRLIADEGEEVGRVAQQFNAVLEEMPARQSDPILMEYLQRLIAVFGAIAGEGQDSSMPITLMEPLTRKEIYVLQLTADGCSNGVMVEKLGLSDSTVRTHLRNINSKLNTHSRSEAVAVARRIGIIR</sequence>
<keyword evidence="2" id="KW-0238">DNA-binding</keyword>
<dbReference type="InterPro" id="IPR000792">
    <property type="entry name" value="Tscrpt_reg_LuxR_C"/>
</dbReference>
<dbReference type="Proteomes" id="UP000284006">
    <property type="component" value="Unassembled WGS sequence"/>
</dbReference>
<keyword evidence="1" id="KW-0805">Transcription regulation</keyword>
<evidence type="ECO:0000256" key="3">
    <source>
        <dbReference type="ARBA" id="ARBA00023163"/>
    </source>
</evidence>
<dbReference type="InterPro" id="IPR036388">
    <property type="entry name" value="WH-like_DNA-bd_sf"/>
</dbReference>
<dbReference type="Gene3D" id="1.10.10.10">
    <property type="entry name" value="Winged helix-like DNA-binding domain superfamily/Winged helix DNA-binding domain"/>
    <property type="match status" value="1"/>
</dbReference>
<dbReference type="PANTHER" id="PTHR44688:SF16">
    <property type="entry name" value="DNA-BINDING TRANSCRIPTIONAL ACTIVATOR DEVR_DOSR"/>
    <property type="match status" value="1"/>
</dbReference>
<feature type="domain" description="HTH luxR-type" evidence="4">
    <location>
        <begin position="824"/>
        <end position="889"/>
    </location>
</feature>
<dbReference type="PRINTS" id="PR00038">
    <property type="entry name" value="HTHLUXR"/>
</dbReference>
<dbReference type="AlphaFoldDB" id="A0A418XFW3"/>
<protein>
    <submittedName>
        <fullName evidence="5">Helix-turn-helix transcriptional regulator</fullName>
    </submittedName>
</protein>
<gene>
    <name evidence="5" type="ORF">D3872_19640</name>
</gene>
<dbReference type="OrthoDB" id="134985at2"/>
<dbReference type="RefSeq" id="WP_119812405.1">
    <property type="nucleotide sequence ID" value="NZ_QYUP01000149.1"/>
</dbReference>
<dbReference type="CDD" id="cd06170">
    <property type="entry name" value="LuxR_C_like"/>
    <property type="match status" value="1"/>
</dbReference>
<dbReference type="InterPro" id="IPR027417">
    <property type="entry name" value="P-loop_NTPase"/>
</dbReference>
<dbReference type="Gene3D" id="1.25.40.10">
    <property type="entry name" value="Tetratricopeptide repeat domain"/>
    <property type="match status" value="1"/>
</dbReference>
<dbReference type="InterPro" id="IPR041617">
    <property type="entry name" value="TPR_MalT"/>
</dbReference>
<keyword evidence="3" id="KW-0804">Transcription</keyword>
<dbReference type="InterPro" id="IPR016032">
    <property type="entry name" value="Sig_transdc_resp-reg_C-effctor"/>
</dbReference>
<dbReference type="Pfam" id="PF00196">
    <property type="entry name" value="GerE"/>
    <property type="match status" value="1"/>
</dbReference>
<organism evidence="5 6">
    <name type="scientific">Massilia cavernae</name>
    <dbReference type="NCBI Taxonomy" id="2320864"/>
    <lineage>
        <taxon>Bacteria</taxon>
        <taxon>Pseudomonadati</taxon>
        <taxon>Pseudomonadota</taxon>
        <taxon>Betaproteobacteria</taxon>
        <taxon>Burkholderiales</taxon>
        <taxon>Oxalobacteraceae</taxon>
        <taxon>Telluria group</taxon>
        <taxon>Massilia</taxon>
    </lineage>
</organism>
<dbReference type="SUPFAM" id="SSF52540">
    <property type="entry name" value="P-loop containing nucleoside triphosphate hydrolases"/>
    <property type="match status" value="1"/>
</dbReference>
<dbReference type="Pfam" id="PF25873">
    <property type="entry name" value="WHD_MalT"/>
    <property type="match status" value="1"/>
</dbReference>
<dbReference type="SMART" id="SM00421">
    <property type="entry name" value="HTH_LUXR"/>
    <property type="match status" value="1"/>
</dbReference>
<keyword evidence="6" id="KW-1185">Reference proteome</keyword>
<dbReference type="PROSITE" id="PS50043">
    <property type="entry name" value="HTH_LUXR_2"/>
    <property type="match status" value="1"/>
</dbReference>
<dbReference type="GO" id="GO:0003677">
    <property type="term" value="F:DNA binding"/>
    <property type="evidence" value="ECO:0007669"/>
    <property type="project" value="UniProtKB-KW"/>
</dbReference>
<evidence type="ECO:0000256" key="2">
    <source>
        <dbReference type="ARBA" id="ARBA00023125"/>
    </source>
</evidence>
<dbReference type="InterPro" id="IPR011990">
    <property type="entry name" value="TPR-like_helical_dom_sf"/>
</dbReference>
<evidence type="ECO:0000259" key="4">
    <source>
        <dbReference type="PROSITE" id="PS50043"/>
    </source>
</evidence>
<dbReference type="InterPro" id="IPR059106">
    <property type="entry name" value="WHD_MalT"/>
</dbReference>
<dbReference type="GO" id="GO:0006355">
    <property type="term" value="P:regulation of DNA-templated transcription"/>
    <property type="evidence" value="ECO:0007669"/>
    <property type="project" value="InterPro"/>
</dbReference>
<reference evidence="5 6" key="1">
    <citation type="submission" date="2018-09" db="EMBL/GenBank/DDBJ databases">
        <authorList>
            <person name="Zhu H."/>
        </authorList>
    </citation>
    <scope>NUCLEOTIDE SEQUENCE [LARGE SCALE GENOMIC DNA]</scope>
    <source>
        <strain evidence="5 6">K1S02-61</strain>
    </source>
</reference>
<dbReference type="Pfam" id="PF17874">
    <property type="entry name" value="TPR_MalT"/>
    <property type="match status" value="1"/>
</dbReference>